<evidence type="ECO:0000256" key="1">
    <source>
        <dbReference type="ARBA" id="ARBA00022705"/>
    </source>
</evidence>
<dbReference type="PANTHER" id="PTHR11352">
    <property type="entry name" value="PROLIFERATING CELL NUCLEAR ANTIGEN"/>
    <property type="match status" value="1"/>
</dbReference>
<dbReference type="PROSITE" id="PS01251">
    <property type="entry name" value="PCNA_1"/>
    <property type="match status" value="1"/>
</dbReference>
<dbReference type="EMBL" id="DTAI01000130">
    <property type="protein sequence ID" value="HGN36803.1"/>
    <property type="molecule type" value="Genomic_DNA"/>
</dbReference>
<evidence type="ECO:0000256" key="3">
    <source>
        <dbReference type="HAMAP-Rule" id="MF_00317"/>
    </source>
</evidence>
<keyword evidence="2 3" id="KW-0238">DNA-binding</keyword>
<reference evidence="5" key="1">
    <citation type="journal article" date="2020" name="mSystems">
        <title>Genome- and Community-Level Interaction Insights into Carbon Utilization and Element Cycling Functions of Hydrothermarchaeota in Hydrothermal Sediment.</title>
        <authorList>
            <person name="Zhou Z."/>
            <person name="Liu Y."/>
            <person name="Xu W."/>
            <person name="Pan J."/>
            <person name="Luo Z.H."/>
            <person name="Li M."/>
        </authorList>
    </citation>
    <scope>NUCLEOTIDE SEQUENCE [LARGE SCALE GENOMIC DNA]</scope>
    <source>
        <strain evidence="5">SpSt-618</strain>
        <strain evidence="6">SpSt-657</strain>
    </source>
</reference>
<dbReference type="PRINTS" id="PR00339">
    <property type="entry name" value="PCNACYCLIN"/>
</dbReference>
<protein>
    <recommendedName>
        <fullName evidence="3">DNA polymerase sliding clamp</fullName>
    </recommendedName>
    <alternativeName>
        <fullName evidence="3">Proliferating cell nuclear antigen homolog</fullName>
        <shortName evidence="3">PCNA</shortName>
    </alternativeName>
</protein>
<dbReference type="Gene3D" id="3.70.10.10">
    <property type="match status" value="1"/>
</dbReference>
<organism evidence="5">
    <name type="scientific">Ignisphaera aggregans</name>
    <dbReference type="NCBI Taxonomy" id="334771"/>
    <lineage>
        <taxon>Archaea</taxon>
        <taxon>Thermoproteota</taxon>
        <taxon>Thermoprotei</taxon>
        <taxon>Desulfurococcales</taxon>
        <taxon>Desulfurococcaceae</taxon>
        <taxon>Ignisphaera</taxon>
    </lineage>
</organism>
<dbReference type="AlphaFoldDB" id="A0A7J3I852"/>
<feature type="domain" description="Proliferating cell nuclear antigen PCNA N-terminal" evidence="4">
    <location>
        <begin position="62"/>
        <end position="149"/>
    </location>
</feature>
<comment type="caution">
    <text evidence="5">The sequence shown here is derived from an EMBL/GenBank/DDBJ whole genome shotgun (WGS) entry which is preliminary data.</text>
</comment>
<evidence type="ECO:0000256" key="2">
    <source>
        <dbReference type="ARBA" id="ARBA00023125"/>
    </source>
</evidence>
<dbReference type="GO" id="GO:0006275">
    <property type="term" value="P:regulation of DNA replication"/>
    <property type="evidence" value="ECO:0007669"/>
    <property type="project" value="UniProtKB-UniRule"/>
</dbReference>
<dbReference type="GO" id="GO:0006272">
    <property type="term" value="P:leading strand elongation"/>
    <property type="evidence" value="ECO:0007669"/>
    <property type="project" value="TreeGrafter"/>
</dbReference>
<accession>A0A7J3I852</accession>
<comment type="similarity">
    <text evidence="3">Belongs to the PCNA family.</text>
</comment>
<dbReference type="InterPro" id="IPR022648">
    <property type="entry name" value="Pr_cel_nuc_antig_N"/>
</dbReference>
<sequence>MSTHIPHHNQQWETFHHLNETIGYNYLKILKSINWYWGLPVDSIAITIEPKILIAYPNAKEFADVLSIVSEIVDEVLINIDSQSFSIKALDPSKIAMLSINLPPEAFQEYRVSEEVSIGIAVSVLSKILKQLKKSDRITIAANNEHVEILVEGMSIRRYKFKNLEVIAEEAPELTPEYDVEASILSSPLRTTLSELTSISSTTGITAKDDTVLFFDYDTKKSIYRLTTTSGTVINLNIRKESTAAYDSEYLSKIIEMLKLSNIVELKYGSKAPLHLSIEFAGGRIEYFLAIKM</sequence>
<proteinExistence type="inferred from homology"/>
<dbReference type="GO" id="GO:0003677">
    <property type="term" value="F:DNA binding"/>
    <property type="evidence" value="ECO:0007669"/>
    <property type="project" value="UniProtKB-UniRule"/>
</dbReference>
<comment type="subunit">
    <text evidence="3">Homotrimer. The subunits circularize to form a toroid; DNA passes through its center. Replication factor C (RFC) is required to load the toroid on the DNA.</text>
</comment>
<comment type="function">
    <text evidence="3">Sliding clamp subunit that acts as a moving platform for DNA processing. Responsible for tethering the catalytic subunit of DNA polymerase and other proteins to DNA during high-speed replication.</text>
</comment>
<evidence type="ECO:0000259" key="4">
    <source>
        <dbReference type="Pfam" id="PF00705"/>
    </source>
</evidence>
<dbReference type="InterPro" id="IPR046938">
    <property type="entry name" value="DNA_clamp_sf"/>
</dbReference>
<dbReference type="HAMAP" id="MF_00317">
    <property type="entry name" value="DNApol_clamp_arch"/>
    <property type="match status" value="1"/>
</dbReference>
<dbReference type="SUPFAM" id="SSF55979">
    <property type="entry name" value="DNA clamp"/>
    <property type="match status" value="2"/>
</dbReference>
<dbReference type="InterPro" id="IPR000730">
    <property type="entry name" value="Pr_cel_nuc_antig"/>
</dbReference>
<evidence type="ECO:0000313" key="5">
    <source>
        <dbReference type="EMBL" id="HGN36803.1"/>
    </source>
</evidence>
<dbReference type="Pfam" id="PF00705">
    <property type="entry name" value="PCNA_N"/>
    <property type="match status" value="1"/>
</dbReference>
<gene>
    <name evidence="3" type="primary">pcn</name>
    <name evidence="5" type="ORF">ENT87_04570</name>
    <name evidence="6" type="ORF">ENU30_03725</name>
</gene>
<keyword evidence="1 3" id="KW-0235">DNA replication</keyword>
<dbReference type="InterPro" id="IPR022659">
    <property type="entry name" value="Pr_cel_nuc_antig_CS"/>
</dbReference>
<evidence type="ECO:0000313" key="6">
    <source>
        <dbReference type="EMBL" id="HGQ18070.1"/>
    </source>
</evidence>
<dbReference type="CDD" id="cd00577">
    <property type="entry name" value="PCNA"/>
    <property type="match status" value="1"/>
</dbReference>
<dbReference type="EMBL" id="DTBZ01000076">
    <property type="protein sequence ID" value="HGQ18070.1"/>
    <property type="molecule type" value="Genomic_DNA"/>
</dbReference>
<dbReference type="PANTHER" id="PTHR11352:SF0">
    <property type="entry name" value="PROLIFERATING CELL NUCLEAR ANTIGEN"/>
    <property type="match status" value="1"/>
</dbReference>
<name>A0A7J3I852_9CREN</name>
<dbReference type="GO" id="GO:0030337">
    <property type="term" value="F:DNA polymerase processivity factor activity"/>
    <property type="evidence" value="ECO:0007669"/>
    <property type="project" value="UniProtKB-UniRule"/>
</dbReference>